<name>A0A316VAQ2_9BASI</name>
<evidence type="ECO:0000313" key="3">
    <source>
        <dbReference type="Proteomes" id="UP000245771"/>
    </source>
</evidence>
<feature type="region of interest" description="Disordered" evidence="1">
    <location>
        <begin position="987"/>
        <end position="1015"/>
    </location>
</feature>
<feature type="region of interest" description="Disordered" evidence="1">
    <location>
        <begin position="432"/>
        <end position="451"/>
    </location>
</feature>
<keyword evidence="3" id="KW-1185">Reference proteome</keyword>
<accession>A0A316VAQ2</accession>
<dbReference type="STRING" id="1280837.A0A316VAQ2"/>
<feature type="region of interest" description="Disordered" evidence="1">
    <location>
        <begin position="188"/>
        <end position="260"/>
    </location>
</feature>
<reference evidence="2 3" key="1">
    <citation type="journal article" date="2018" name="Mol. Biol. Evol.">
        <title>Broad Genomic Sampling Reveals a Smut Pathogenic Ancestry of the Fungal Clade Ustilaginomycotina.</title>
        <authorList>
            <person name="Kijpornyongpan T."/>
            <person name="Mondo S.J."/>
            <person name="Barry K."/>
            <person name="Sandor L."/>
            <person name="Lee J."/>
            <person name="Lipzen A."/>
            <person name="Pangilinan J."/>
            <person name="LaButti K."/>
            <person name="Hainaut M."/>
            <person name="Henrissat B."/>
            <person name="Grigoriev I.V."/>
            <person name="Spatafora J.W."/>
            <person name="Aime M.C."/>
        </authorList>
    </citation>
    <scope>NUCLEOTIDE SEQUENCE [LARGE SCALE GENOMIC DNA]</scope>
    <source>
        <strain evidence="2 3">MCA 3882</strain>
    </source>
</reference>
<dbReference type="FunCoup" id="A0A316VAQ2">
    <property type="interactions" value="4"/>
</dbReference>
<dbReference type="InterPro" id="IPR026705">
    <property type="entry name" value="Hid-1/Ecm30"/>
</dbReference>
<feature type="compositionally biased region" description="Polar residues" evidence="1">
    <location>
        <begin position="811"/>
        <end position="822"/>
    </location>
</feature>
<dbReference type="Proteomes" id="UP000245771">
    <property type="component" value="Unassembled WGS sequence"/>
</dbReference>
<dbReference type="GO" id="GO:0016020">
    <property type="term" value="C:membrane"/>
    <property type="evidence" value="ECO:0007669"/>
    <property type="project" value="TreeGrafter"/>
</dbReference>
<dbReference type="GO" id="GO:0000138">
    <property type="term" value="C:Golgi trans cisterna"/>
    <property type="evidence" value="ECO:0007669"/>
    <property type="project" value="TreeGrafter"/>
</dbReference>
<dbReference type="EMBL" id="KZ819603">
    <property type="protein sequence ID" value="PWN34709.1"/>
    <property type="molecule type" value="Genomic_DNA"/>
</dbReference>
<feature type="region of interest" description="Disordered" evidence="1">
    <location>
        <begin position="752"/>
        <end position="823"/>
    </location>
</feature>
<dbReference type="OrthoDB" id="432953at2759"/>
<organism evidence="2 3">
    <name type="scientific">Meira miltonrushii</name>
    <dbReference type="NCBI Taxonomy" id="1280837"/>
    <lineage>
        <taxon>Eukaryota</taxon>
        <taxon>Fungi</taxon>
        <taxon>Dikarya</taxon>
        <taxon>Basidiomycota</taxon>
        <taxon>Ustilaginomycotina</taxon>
        <taxon>Exobasidiomycetes</taxon>
        <taxon>Exobasidiales</taxon>
        <taxon>Brachybasidiaceae</taxon>
        <taxon>Meira</taxon>
    </lineage>
</organism>
<evidence type="ECO:0000256" key="1">
    <source>
        <dbReference type="SAM" id="MobiDB-lite"/>
    </source>
</evidence>
<dbReference type="AlphaFoldDB" id="A0A316VAQ2"/>
<dbReference type="PANTHER" id="PTHR21575">
    <property type="entry name" value="PROTEIN HID1"/>
    <property type="match status" value="1"/>
</dbReference>
<gene>
    <name evidence="2" type="ORF">FA14DRAFT_120614</name>
</gene>
<dbReference type="Pfam" id="PF12722">
    <property type="entry name" value="Hid1"/>
    <property type="match status" value="2"/>
</dbReference>
<dbReference type="RefSeq" id="XP_025355011.1">
    <property type="nucleotide sequence ID" value="XM_025496418.1"/>
</dbReference>
<dbReference type="PANTHER" id="PTHR21575:SF12">
    <property type="entry name" value="PROTEIN HID1"/>
    <property type="match status" value="1"/>
</dbReference>
<dbReference type="InParanoid" id="A0A316VAQ2"/>
<feature type="compositionally biased region" description="Polar residues" evidence="1">
    <location>
        <begin position="189"/>
        <end position="201"/>
    </location>
</feature>
<dbReference type="GeneID" id="37018199"/>
<feature type="compositionally biased region" description="Acidic residues" evidence="1">
    <location>
        <begin position="216"/>
        <end position="226"/>
    </location>
</feature>
<dbReference type="GO" id="GO:0005797">
    <property type="term" value="C:Golgi medial cisterna"/>
    <property type="evidence" value="ECO:0007669"/>
    <property type="project" value="TreeGrafter"/>
</dbReference>
<protein>
    <submittedName>
        <fullName evidence="2">Uncharacterized protein</fullName>
    </submittedName>
</protein>
<proteinExistence type="predicted"/>
<feature type="compositionally biased region" description="Polar residues" evidence="1">
    <location>
        <begin position="771"/>
        <end position="780"/>
    </location>
</feature>
<sequence length="1058" mass="116296">MFKRLLFGNEAKLQFKTSTSDGIARLYSEGNISSNDVRYWRKFLICFDSANDVFTLMSISDIRKALIRHPENIETLVTILINHLETLKEDPLLSPIPSAQAASSSIYATASRSTVRLTDQASSSALSLVDAEQTPEQTRDRTKEALNCCRILTRLLPIIMEETDEFEQHLLWTEQPADANRTTDLWGKVTSQKAVQKSPEPSASPDESQENQFVIEESDEEDEEAENSSSVRDRAPSDPLRSQTKERKASQSETNLRPSLGERLTKATVDFLFYSGFSIPWSEEQINASSDNKVSASRVQYIISEKGIGSSVDIAGRTKTHINHRLEVLRLLLVLLSKNIYVTPSRQKATENYALRILVTKLEKSVVLPLLCTLLNVSIASSKNENWLGNLTSLPADLVKERLAGGEDGRPVTMTIALQLLNIVLGYEAPAKDDSDQADQSGIGTPILPGTPRPNLTPKLSQLSVNSFRSKDVQTNTFRLYLSKLHRQSDFHLLADGIFAILAQRPSPAALLNGNAAGQVMDTSAAGPHIPETILVLWRLLWHNAKFRTFLLEDRSPQLMAHMLFHALNNKDSAARQGLVRLVVFILHDISCDRAFAVNICKAGSGAKAKITGSQRWGVAVGGGSADILIQAIYALIATTKSSLSALYAPMIITLTNVSPYFKNLSILSSNKLMALFSSFANPTFLLADEGNPRVLYFLIETLNNVVQHGFQRNPNVAYAIVRNHQTIERLANFTLRRGIAEVRRSRRRGGLLGNVITSPRSEFPPSSPRQTGEFTSPRSSAEKQNDTSGEEGRNEAEQAPSSEKARGKMRQTSTSMDQNTAYAAAMQEDEEDELVNGFNDEELHLAASMLGRNGFVPTQAWVSSWHKGLPLDVLQITIVELVPKVEELCGRIGSKSNADERVLALLREQNLDDVLPNKAVGKAQDGTDLTKTPQPRPFKWTSHVSIWLLSYLWGLIYVTSSMPYGLFNGSCARLFQLRIQDKGPAARLGAASTPSSPSEGGNRRRFAENATGDQSGLSGVGNMVLGNLTGVFGLGLGQSNSPQIRQNNSAPDRGGTV</sequence>
<feature type="compositionally biased region" description="Basic and acidic residues" evidence="1">
    <location>
        <begin position="781"/>
        <end position="797"/>
    </location>
</feature>
<evidence type="ECO:0000313" key="2">
    <source>
        <dbReference type="EMBL" id="PWN34709.1"/>
    </source>
</evidence>